<dbReference type="Pfam" id="PF00240">
    <property type="entry name" value="ubiquitin"/>
    <property type="match status" value="2"/>
</dbReference>
<feature type="region of interest" description="Disordered" evidence="4">
    <location>
        <begin position="355"/>
        <end position="382"/>
    </location>
</feature>
<dbReference type="PROSITE" id="PS00299">
    <property type="entry name" value="UBIQUITIN_1"/>
    <property type="match status" value="1"/>
</dbReference>
<dbReference type="STRING" id="97972.A0A2V1DH22"/>
<keyword evidence="8" id="KW-1185">Reference proteome</keyword>
<dbReference type="PANTHER" id="PTHR10666">
    <property type="entry name" value="UBIQUITIN"/>
    <property type="match status" value="1"/>
</dbReference>
<dbReference type="FunFam" id="3.10.20.90:FF:000160">
    <property type="entry name" value="Polyubiquitin-C"/>
    <property type="match status" value="1"/>
</dbReference>
<evidence type="ECO:0000256" key="1">
    <source>
        <dbReference type="ARBA" id="ARBA00022741"/>
    </source>
</evidence>
<evidence type="ECO:0000313" key="8">
    <source>
        <dbReference type="Proteomes" id="UP000244855"/>
    </source>
</evidence>
<dbReference type="GO" id="GO:0004672">
    <property type="term" value="F:protein kinase activity"/>
    <property type="evidence" value="ECO:0007669"/>
    <property type="project" value="InterPro"/>
</dbReference>
<dbReference type="GO" id="GO:0005524">
    <property type="term" value="F:ATP binding"/>
    <property type="evidence" value="ECO:0007669"/>
    <property type="project" value="UniProtKB-UniRule"/>
</dbReference>
<dbReference type="InterPro" id="IPR000626">
    <property type="entry name" value="Ubiquitin-like_dom"/>
</dbReference>
<evidence type="ECO:0000256" key="4">
    <source>
        <dbReference type="SAM" id="MobiDB-lite"/>
    </source>
</evidence>
<feature type="domain" description="Ubiquitin-like" evidence="6">
    <location>
        <begin position="495"/>
        <end position="570"/>
    </location>
</feature>
<dbReference type="PROSITE" id="PS00108">
    <property type="entry name" value="PROTEIN_KINASE_ST"/>
    <property type="match status" value="1"/>
</dbReference>
<proteinExistence type="predicted"/>
<feature type="binding site" evidence="3">
    <location>
        <position position="37"/>
    </location>
    <ligand>
        <name>ATP</name>
        <dbReference type="ChEBI" id="CHEBI:30616"/>
    </ligand>
</feature>
<dbReference type="SMART" id="SM00220">
    <property type="entry name" value="S_TKc"/>
    <property type="match status" value="1"/>
</dbReference>
<dbReference type="SUPFAM" id="SSF54236">
    <property type="entry name" value="Ubiquitin-like"/>
    <property type="match status" value="2"/>
</dbReference>
<evidence type="ECO:0000256" key="2">
    <source>
        <dbReference type="ARBA" id="ARBA00022840"/>
    </source>
</evidence>
<evidence type="ECO:0000259" key="6">
    <source>
        <dbReference type="PROSITE" id="PS50053"/>
    </source>
</evidence>
<evidence type="ECO:0000259" key="5">
    <source>
        <dbReference type="PROSITE" id="PS50011"/>
    </source>
</evidence>
<gene>
    <name evidence="7" type="ORF">DM02DRAFT_730554</name>
</gene>
<feature type="domain" description="Protein kinase" evidence="5">
    <location>
        <begin position="8"/>
        <end position="287"/>
    </location>
</feature>
<dbReference type="InterPro" id="IPR011009">
    <property type="entry name" value="Kinase-like_dom_sf"/>
</dbReference>
<dbReference type="Gene3D" id="3.30.200.20">
    <property type="entry name" value="Phosphorylase Kinase, domain 1"/>
    <property type="match status" value="1"/>
</dbReference>
<dbReference type="InterPro" id="IPR050158">
    <property type="entry name" value="Ubiquitin_ubiquitin-like"/>
</dbReference>
<reference evidence="7 8" key="1">
    <citation type="journal article" date="2018" name="Sci. Rep.">
        <title>Comparative genomics provides insights into the lifestyle and reveals functional heterogeneity of dark septate endophytic fungi.</title>
        <authorList>
            <person name="Knapp D.G."/>
            <person name="Nemeth J.B."/>
            <person name="Barry K."/>
            <person name="Hainaut M."/>
            <person name="Henrissat B."/>
            <person name="Johnson J."/>
            <person name="Kuo A."/>
            <person name="Lim J.H.P."/>
            <person name="Lipzen A."/>
            <person name="Nolan M."/>
            <person name="Ohm R.A."/>
            <person name="Tamas L."/>
            <person name="Grigoriev I.V."/>
            <person name="Spatafora J.W."/>
            <person name="Nagy L.G."/>
            <person name="Kovacs G.M."/>
        </authorList>
    </citation>
    <scope>NUCLEOTIDE SEQUENCE [LARGE SCALE GENOMIC DNA]</scope>
    <source>
        <strain evidence="7 8">DSE2036</strain>
    </source>
</reference>
<accession>A0A2V1DH22</accession>
<dbReference type="Pfam" id="PF00069">
    <property type="entry name" value="Pkinase"/>
    <property type="match status" value="1"/>
</dbReference>
<evidence type="ECO:0000313" key="7">
    <source>
        <dbReference type="EMBL" id="PVH97476.1"/>
    </source>
</evidence>
<dbReference type="InterPro" id="IPR029071">
    <property type="entry name" value="Ubiquitin-like_domsf"/>
</dbReference>
<dbReference type="InterPro" id="IPR008271">
    <property type="entry name" value="Ser/Thr_kinase_AS"/>
</dbReference>
<dbReference type="SMART" id="SM00213">
    <property type="entry name" value="UBQ"/>
    <property type="match status" value="2"/>
</dbReference>
<protein>
    <submittedName>
        <fullName evidence="7">Kinase-like protein</fullName>
    </submittedName>
</protein>
<dbReference type="EMBL" id="KZ805435">
    <property type="protein sequence ID" value="PVH97476.1"/>
    <property type="molecule type" value="Genomic_DNA"/>
</dbReference>
<feature type="domain" description="Ubiquitin-like" evidence="6">
    <location>
        <begin position="396"/>
        <end position="471"/>
    </location>
</feature>
<feature type="region of interest" description="Disordered" evidence="4">
    <location>
        <begin position="288"/>
        <end position="324"/>
    </location>
</feature>
<sequence>MASYTVFTDEDGFLGQGTFGVVEKVADSTTGEVFACKTIRFQNGEKHREPAEREYSILSRLDHPNVVKYVDIIWAPTAAKIYMTFCAGGSLADFIADKRLSEGNRTISVDYISSVFHQLSAALLYCHNGLTVGAGGSISGNSFDWNPVLHRDIKPGNIMLSTREETDEVVVKLGDFGLSTFVEDGRAPSTYAGTKEYLAPEINRYRQGKNYWTKACDIFSVGCTIYELMKLEPPFWGHMDDDDSIKPLPDTFPSKLTSRVMACISYQPERRPDAFDILRSIKWHKAGLSPAPTPSPSIGSSIRRPLPTPIEHPRDPPSLQSTESYSTATFTPAIAFGPKYSSVRYNPLLQSVQQTPVPGSQNPFDGRPLPTISGSTLPREGLREIDSPRSESHKELFIYVKTLTGKTLELYLEQPKTIFDILEAIYVKEGIPIDQQRLIFAGKQLELNRTIMSYNIYNGVTLHLVLRLRGMDSSPKPLSNPGERKVFSGFPISGFPIFVKTLTGKTMQIYIDSFDTVAMLKTKITEEEGIPEDMQRLIFAGHFLEDDRTLSDYNISREVTLHLVLRLRES</sequence>
<dbReference type="Gene3D" id="3.10.20.90">
    <property type="entry name" value="Phosphatidylinositol 3-kinase Catalytic Subunit, Chain A, domain 1"/>
    <property type="match status" value="2"/>
</dbReference>
<dbReference type="InterPro" id="IPR019954">
    <property type="entry name" value="Ubiquitin_CS"/>
</dbReference>
<dbReference type="PROSITE" id="PS50011">
    <property type="entry name" value="PROTEIN_KINASE_DOM"/>
    <property type="match status" value="1"/>
</dbReference>
<dbReference type="InterPro" id="IPR017441">
    <property type="entry name" value="Protein_kinase_ATP_BS"/>
</dbReference>
<keyword evidence="7" id="KW-0808">Transferase</keyword>
<keyword evidence="7" id="KW-0418">Kinase</keyword>
<keyword evidence="2 3" id="KW-0067">ATP-binding</keyword>
<dbReference type="Gene3D" id="1.10.510.10">
    <property type="entry name" value="Transferase(Phosphotransferase) domain 1"/>
    <property type="match status" value="1"/>
</dbReference>
<keyword evidence="1 3" id="KW-0547">Nucleotide-binding</keyword>
<name>A0A2V1DH22_9PLEO</name>
<dbReference type="InterPro" id="IPR019956">
    <property type="entry name" value="Ubiquitin_dom"/>
</dbReference>
<evidence type="ECO:0000256" key="3">
    <source>
        <dbReference type="PROSITE-ProRule" id="PRU10141"/>
    </source>
</evidence>
<organism evidence="7 8">
    <name type="scientific">Periconia macrospinosa</name>
    <dbReference type="NCBI Taxonomy" id="97972"/>
    <lineage>
        <taxon>Eukaryota</taxon>
        <taxon>Fungi</taxon>
        <taxon>Dikarya</taxon>
        <taxon>Ascomycota</taxon>
        <taxon>Pezizomycotina</taxon>
        <taxon>Dothideomycetes</taxon>
        <taxon>Pleosporomycetidae</taxon>
        <taxon>Pleosporales</taxon>
        <taxon>Massarineae</taxon>
        <taxon>Periconiaceae</taxon>
        <taxon>Periconia</taxon>
    </lineage>
</organism>
<dbReference type="InterPro" id="IPR000719">
    <property type="entry name" value="Prot_kinase_dom"/>
</dbReference>
<dbReference type="PRINTS" id="PR00348">
    <property type="entry name" value="UBIQUITIN"/>
</dbReference>
<dbReference type="OrthoDB" id="310217at2759"/>
<dbReference type="AlphaFoldDB" id="A0A2V1DH22"/>
<dbReference type="PROSITE" id="PS50053">
    <property type="entry name" value="UBIQUITIN_2"/>
    <property type="match status" value="2"/>
</dbReference>
<dbReference type="SUPFAM" id="SSF56112">
    <property type="entry name" value="Protein kinase-like (PK-like)"/>
    <property type="match status" value="1"/>
</dbReference>
<feature type="compositionally biased region" description="Low complexity" evidence="4">
    <location>
        <begin position="296"/>
        <end position="305"/>
    </location>
</feature>
<dbReference type="Proteomes" id="UP000244855">
    <property type="component" value="Unassembled WGS sequence"/>
</dbReference>
<dbReference type="PROSITE" id="PS00107">
    <property type="entry name" value="PROTEIN_KINASE_ATP"/>
    <property type="match status" value="1"/>
</dbReference>